<protein>
    <submittedName>
        <fullName evidence="2">Amidohydrolase family protein</fullName>
    </submittedName>
</protein>
<dbReference type="InterPro" id="IPR006680">
    <property type="entry name" value="Amidohydro-rel"/>
</dbReference>
<dbReference type="RefSeq" id="WP_386357388.1">
    <property type="nucleotide sequence ID" value="NZ_JBHSFG010000132.1"/>
</dbReference>
<dbReference type="Proteomes" id="UP001596012">
    <property type="component" value="Unassembled WGS sequence"/>
</dbReference>
<dbReference type="SUPFAM" id="SSF51338">
    <property type="entry name" value="Composite domain of metallo-dependent hydrolases"/>
    <property type="match status" value="1"/>
</dbReference>
<proteinExistence type="predicted"/>
<dbReference type="Gene3D" id="2.30.40.10">
    <property type="entry name" value="Urease, subunit C, domain 1"/>
    <property type="match status" value="1"/>
</dbReference>
<dbReference type="Pfam" id="PF01979">
    <property type="entry name" value="Amidohydro_1"/>
    <property type="match status" value="1"/>
</dbReference>
<feature type="domain" description="Amidohydrolase-related" evidence="1">
    <location>
        <begin position="2"/>
        <end position="56"/>
    </location>
</feature>
<organism evidence="2 3">
    <name type="scientific">Streptomyces xiangluensis</name>
    <dbReference type="NCBI Taxonomy" id="2665720"/>
    <lineage>
        <taxon>Bacteria</taxon>
        <taxon>Bacillati</taxon>
        <taxon>Actinomycetota</taxon>
        <taxon>Actinomycetes</taxon>
        <taxon>Kitasatosporales</taxon>
        <taxon>Streptomycetaceae</taxon>
        <taxon>Streptomyces</taxon>
    </lineage>
</organism>
<comment type="caution">
    <text evidence="2">The sequence shown here is derived from an EMBL/GenBank/DDBJ whole genome shotgun (WGS) entry which is preliminary data.</text>
</comment>
<reference evidence="3" key="1">
    <citation type="journal article" date="2019" name="Int. J. Syst. Evol. Microbiol.">
        <title>The Global Catalogue of Microorganisms (GCM) 10K type strain sequencing project: providing services to taxonomists for standard genome sequencing and annotation.</title>
        <authorList>
            <consortium name="The Broad Institute Genomics Platform"/>
            <consortium name="The Broad Institute Genome Sequencing Center for Infectious Disease"/>
            <person name="Wu L."/>
            <person name="Ma J."/>
        </authorList>
    </citation>
    <scope>NUCLEOTIDE SEQUENCE [LARGE SCALE GENOMIC DNA]</scope>
    <source>
        <strain evidence="3">DT43</strain>
    </source>
</reference>
<gene>
    <name evidence="2" type="ORF">ACFPH6_51805</name>
</gene>
<accession>A0ABV8Z7S9</accession>
<keyword evidence="3" id="KW-1185">Reference proteome</keyword>
<dbReference type="EMBL" id="JBHSFG010000132">
    <property type="protein sequence ID" value="MFC4472847.1"/>
    <property type="molecule type" value="Genomic_DNA"/>
</dbReference>
<evidence type="ECO:0000313" key="2">
    <source>
        <dbReference type="EMBL" id="MFC4472847.1"/>
    </source>
</evidence>
<evidence type="ECO:0000259" key="1">
    <source>
        <dbReference type="Pfam" id="PF01979"/>
    </source>
</evidence>
<evidence type="ECO:0000313" key="3">
    <source>
        <dbReference type="Proteomes" id="UP001596012"/>
    </source>
</evidence>
<sequence length="96" mass="10579">MRLAHKTGSLSPGKEADIVLLDATAINVTPLNSTHGAMVSLMDRSNVETVIVAGKVRKWKRQLVGVDLARLSSRLEASRDYLFHAVDVRKDLFAYS</sequence>
<name>A0ABV8Z7S9_9ACTN</name>
<dbReference type="InterPro" id="IPR011059">
    <property type="entry name" value="Metal-dep_hydrolase_composite"/>
</dbReference>